<sequence>MAYSSASLESQDHASSSRPNSNETWITLSCSSLE</sequence>
<evidence type="ECO:0000313" key="3">
    <source>
        <dbReference type="Proteomes" id="UP001488838"/>
    </source>
</evidence>
<feature type="region of interest" description="Disordered" evidence="1">
    <location>
        <begin position="1"/>
        <end position="23"/>
    </location>
</feature>
<proteinExistence type="predicted"/>
<gene>
    <name evidence="2" type="ORF">U0070_026305</name>
</gene>
<dbReference type="Proteomes" id="UP001488838">
    <property type="component" value="Unassembled WGS sequence"/>
</dbReference>
<evidence type="ECO:0000313" key="2">
    <source>
        <dbReference type="EMBL" id="KAK7804694.1"/>
    </source>
</evidence>
<dbReference type="AlphaFoldDB" id="A0AAW0HRK1"/>
<evidence type="ECO:0000256" key="1">
    <source>
        <dbReference type="SAM" id="MobiDB-lite"/>
    </source>
</evidence>
<accession>A0AAW0HRK1</accession>
<reference evidence="2 3" key="1">
    <citation type="journal article" date="2023" name="bioRxiv">
        <title>Conserved and derived expression patterns and positive selection on dental genes reveal complex evolutionary context of ever-growing rodent molars.</title>
        <authorList>
            <person name="Calamari Z.T."/>
            <person name="Song A."/>
            <person name="Cohen E."/>
            <person name="Akter M."/>
            <person name="Roy R.D."/>
            <person name="Hallikas O."/>
            <person name="Christensen M.M."/>
            <person name="Li P."/>
            <person name="Marangoni P."/>
            <person name="Jernvall J."/>
            <person name="Klein O.D."/>
        </authorList>
    </citation>
    <scope>NUCLEOTIDE SEQUENCE [LARGE SCALE GENOMIC DNA]</scope>
    <source>
        <strain evidence="2">V071</strain>
    </source>
</reference>
<dbReference type="EMBL" id="JBBHLL010000367">
    <property type="protein sequence ID" value="KAK7804694.1"/>
    <property type="molecule type" value="Genomic_DNA"/>
</dbReference>
<protein>
    <submittedName>
        <fullName evidence="2">Uncharacterized protein</fullName>
    </submittedName>
</protein>
<comment type="caution">
    <text evidence="2">The sequence shown here is derived from an EMBL/GenBank/DDBJ whole genome shotgun (WGS) entry which is preliminary data.</text>
</comment>
<name>A0AAW0HRK1_MYOGA</name>
<keyword evidence="3" id="KW-1185">Reference proteome</keyword>
<organism evidence="2 3">
    <name type="scientific">Myodes glareolus</name>
    <name type="common">Bank vole</name>
    <name type="synonym">Clethrionomys glareolus</name>
    <dbReference type="NCBI Taxonomy" id="447135"/>
    <lineage>
        <taxon>Eukaryota</taxon>
        <taxon>Metazoa</taxon>
        <taxon>Chordata</taxon>
        <taxon>Craniata</taxon>
        <taxon>Vertebrata</taxon>
        <taxon>Euteleostomi</taxon>
        <taxon>Mammalia</taxon>
        <taxon>Eutheria</taxon>
        <taxon>Euarchontoglires</taxon>
        <taxon>Glires</taxon>
        <taxon>Rodentia</taxon>
        <taxon>Myomorpha</taxon>
        <taxon>Muroidea</taxon>
        <taxon>Cricetidae</taxon>
        <taxon>Arvicolinae</taxon>
        <taxon>Myodes</taxon>
    </lineage>
</organism>